<sequence>MEMTIRPMTGMEQMYCYTQSQQIMAVTGCIGHLRGDLDSTGKQFFSSWDDHQARLKTQEFKDEFNAVIHILRTDRTYGALLESRRALSNYCWAHSEALITAGNHDYGFRLDTADYTYMLRMNPDPGMYNIYCYCYQREWLDRHLQQAAKGIRFIDRHYNEKFRIADGEKVRIITPGNDYRDVRVRYIDDYHMETSAEWGNTLYHICEFAERFEERGCRDIFPLRSSLPDKCYSILESTGEMILITKGKKGYIPTGIPDENVTPREAANAANKAAGVTKAQEKAMLVGAMSGWDKPGADPKNYNENGEPIRSQKKDRGDAR</sequence>
<protein>
    <submittedName>
        <fullName evidence="2">Uncharacterized protein</fullName>
    </submittedName>
</protein>
<dbReference type="EMBL" id="DVFK01000067">
    <property type="protein sequence ID" value="HIQ67810.1"/>
    <property type="molecule type" value="Genomic_DNA"/>
</dbReference>
<dbReference type="PROSITE" id="PS51257">
    <property type="entry name" value="PROKAR_LIPOPROTEIN"/>
    <property type="match status" value="1"/>
</dbReference>
<evidence type="ECO:0000313" key="2">
    <source>
        <dbReference type="EMBL" id="HIQ67810.1"/>
    </source>
</evidence>
<proteinExistence type="predicted"/>
<dbReference type="AlphaFoldDB" id="A0A9D0Z2L2"/>
<evidence type="ECO:0000256" key="1">
    <source>
        <dbReference type="SAM" id="MobiDB-lite"/>
    </source>
</evidence>
<reference evidence="2" key="2">
    <citation type="journal article" date="2021" name="PeerJ">
        <title>Extensive microbial diversity within the chicken gut microbiome revealed by metagenomics and culture.</title>
        <authorList>
            <person name="Gilroy R."/>
            <person name="Ravi A."/>
            <person name="Getino M."/>
            <person name="Pursley I."/>
            <person name="Horton D.L."/>
            <person name="Alikhan N.F."/>
            <person name="Baker D."/>
            <person name="Gharbi K."/>
            <person name="Hall N."/>
            <person name="Watson M."/>
            <person name="Adriaenssens E.M."/>
            <person name="Foster-Nyarko E."/>
            <person name="Jarju S."/>
            <person name="Secka A."/>
            <person name="Antonio M."/>
            <person name="Oren A."/>
            <person name="Chaudhuri R.R."/>
            <person name="La Ragione R."/>
            <person name="Hildebrand F."/>
            <person name="Pallen M.J."/>
        </authorList>
    </citation>
    <scope>NUCLEOTIDE SEQUENCE</scope>
    <source>
        <strain evidence="2">13361</strain>
    </source>
</reference>
<gene>
    <name evidence="2" type="ORF">IAB74_04805</name>
</gene>
<dbReference type="Proteomes" id="UP000886796">
    <property type="component" value="Unassembled WGS sequence"/>
</dbReference>
<accession>A0A9D0Z2L2</accession>
<evidence type="ECO:0000313" key="3">
    <source>
        <dbReference type="Proteomes" id="UP000886796"/>
    </source>
</evidence>
<comment type="caution">
    <text evidence="2">The sequence shown here is derived from an EMBL/GenBank/DDBJ whole genome shotgun (WGS) entry which is preliminary data.</text>
</comment>
<organism evidence="2 3">
    <name type="scientific">Candidatus Faecousia excrementigallinarum</name>
    <dbReference type="NCBI Taxonomy" id="2840806"/>
    <lineage>
        <taxon>Bacteria</taxon>
        <taxon>Bacillati</taxon>
        <taxon>Bacillota</taxon>
        <taxon>Clostridia</taxon>
        <taxon>Eubacteriales</taxon>
        <taxon>Oscillospiraceae</taxon>
        <taxon>Faecousia</taxon>
    </lineage>
</organism>
<name>A0A9D0Z2L2_9FIRM</name>
<feature type="region of interest" description="Disordered" evidence="1">
    <location>
        <begin position="289"/>
        <end position="320"/>
    </location>
</feature>
<feature type="compositionally biased region" description="Basic and acidic residues" evidence="1">
    <location>
        <begin position="310"/>
        <end position="320"/>
    </location>
</feature>
<reference evidence="2" key="1">
    <citation type="submission" date="2020-10" db="EMBL/GenBank/DDBJ databases">
        <authorList>
            <person name="Gilroy R."/>
        </authorList>
    </citation>
    <scope>NUCLEOTIDE SEQUENCE</scope>
    <source>
        <strain evidence="2">13361</strain>
    </source>
</reference>